<protein>
    <submittedName>
        <fullName evidence="10">Nucleoid occlusion protein</fullName>
    </submittedName>
</protein>
<evidence type="ECO:0000259" key="9">
    <source>
        <dbReference type="SMART" id="SM00470"/>
    </source>
</evidence>
<dbReference type="InterPro" id="IPR050336">
    <property type="entry name" value="Chromosome_partition/occlusion"/>
</dbReference>
<dbReference type="EMBL" id="CP144914">
    <property type="protein sequence ID" value="WWD80008.1"/>
    <property type="molecule type" value="Genomic_DNA"/>
</dbReference>
<keyword evidence="3" id="KW-0963">Cytoplasm</keyword>
<dbReference type="Pfam" id="PF02195">
    <property type="entry name" value="ParB_N"/>
    <property type="match status" value="1"/>
</dbReference>
<dbReference type="InterPro" id="IPR003115">
    <property type="entry name" value="ParB_N"/>
</dbReference>
<evidence type="ECO:0000256" key="8">
    <source>
        <dbReference type="SAM" id="MobiDB-lite"/>
    </source>
</evidence>
<keyword evidence="6" id="KW-0717">Septation</keyword>
<dbReference type="FunFam" id="3.90.1530.30:FF:000001">
    <property type="entry name" value="Chromosome partitioning protein ParB"/>
    <property type="match status" value="1"/>
</dbReference>
<name>A0A5C7F7U4_9BACI</name>
<dbReference type="Gene3D" id="3.90.1530.30">
    <property type="match status" value="1"/>
</dbReference>
<feature type="region of interest" description="Disordered" evidence="8">
    <location>
        <begin position="1"/>
        <end position="25"/>
    </location>
</feature>
<dbReference type="Gene3D" id="1.10.10.2830">
    <property type="match status" value="1"/>
</dbReference>
<keyword evidence="7" id="KW-0131">Cell cycle</keyword>
<keyword evidence="5" id="KW-0238">DNA-binding</keyword>
<dbReference type="GO" id="GO:0009295">
    <property type="term" value="C:nucleoid"/>
    <property type="evidence" value="ECO:0007669"/>
    <property type="project" value="UniProtKB-SubCell"/>
</dbReference>
<dbReference type="AlphaFoldDB" id="A0A5C7F7U4"/>
<evidence type="ECO:0000256" key="7">
    <source>
        <dbReference type="ARBA" id="ARBA00023306"/>
    </source>
</evidence>
<dbReference type="Proteomes" id="UP000321816">
    <property type="component" value="Chromosome"/>
</dbReference>
<dbReference type="NCBIfam" id="TIGR00180">
    <property type="entry name" value="parB_part"/>
    <property type="match status" value="1"/>
</dbReference>
<sequence>MKQSISKLFGLGEKKEVSSEDAQEGTEEAVQQVAVESLLPNRFQPRTIFNEEKIEELAQTIDTHGMIQPIVVRQSDGSYEIIAGERRWRAARHAGLDKVPVVVKNFDDTKTASVALIENLQREGLTSIEEANAYASLLELHELTQGELAKRLGKSQSTIANKLRLLQLTEAGKQKLLTREISERHARALLPVKEESAQNDLLEKIITENWNVKETEAAVEKRTAELKPVQKKNVRKSRSKDTRLAMNTIRKSVDMVQESGLKIDTEEEETEEHYQFTIRIPKA</sequence>
<keyword evidence="11" id="KW-1185">Reference proteome</keyword>
<accession>A0A5C7F7U4</accession>
<comment type="similarity">
    <text evidence="2">Belongs to the ParB family.</text>
</comment>
<evidence type="ECO:0000256" key="6">
    <source>
        <dbReference type="ARBA" id="ARBA00023210"/>
    </source>
</evidence>
<dbReference type="GO" id="GO:0007059">
    <property type="term" value="P:chromosome segregation"/>
    <property type="evidence" value="ECO:0007669"/>
    <property type="project" value="TreeGrafter"/>
</dbReference>
<dbReference type="PANTHER" id="PTHR33375:SF8">
    <property type="entry name" value="NUCLEOID OCCLUSION PROTEIN"/>
    <property type="match status" value="1"/>
</dbReference>
<gene>
    <name evidence="10" type="primary">noc</name>
    <name evidence="10" type="ORF">FTX54_016720</name>
</gene>
<dbReference type="Pfam" id="PF17762">
    <property type="entry name" value="HTH_ParB"/>
    <property type="match status" value="1"/>
</dbReference>
<dbReference type="OrthoDB" id="9802051at2"/>
<evidence type="ECO:0000313" key="11">
    <source>
        <dbReference type="Proteomes" id="UP000321816"/>
    </source>
</evidence>
<dbReference type="PANTHER" id="PTHR33375">
    <property type="entry name" value="CHROMOSOME-PARTITIONING PROTEIN PARB-RELATED"/>
    <property type="match status" value="1"/>
</dbReference>
<dbReference type="InterPro" id="IPR004437">
    <property type="entry name" value="ParB/RepB/Spo0J"/>
</dbReference>
<feature type="domain" description="ParB-like N-terminal" evidence="9">
    <location>
        <begin position="31"/>
        <end position="120"/>
    </location>
</feature>
<dbReference type="InterPro" id="IPR036086">
    <property type="entry name" value="ParB/Sulfiredoxin_sf"/>
</dbReference>
<dbReference type="FunFam" id="1.10.10.2830:FF:000001">
    <property type="entry name" value="Chromosome partitioning protein ParB"/>
    <property type="match status" value="1"/>
</dbReference>
<dbReference type="SUPFAM" id="SSF110849">
    <property type="entry name" value="ParB/Sulfiredoxin"/>
    <property type="match status" value="1"/>
</dbReference>
<evidence type="ECO:0000256" key="1">
    <source>
        <dbReference type="ARBA" id="ARBA00004453"/>
    </source>
</evidence>
<dbReference type="GO" id="GO:0000917">
    <property type="term" value="P:division septum assembly"/>
    <property type="evidence" value="ECO:0007669"/>
    <property type="project" value="UniProtKB-KW"/>
</dbReference>
<evidence type="ECO:0000313" key="10">
    <source>
        <dbReference type="EMBL" id="WWD80008.1"/>
    </source>
</evidence>
<organism evidence="10 11">
    <name type="scientific">Alkalicoccus halolimnae</name>
    <dbReference type="NCBI Taxonomy" id="1667239"/>
    <lineage>
        <taxon>Bacteria</taxon>
        <taxon>Bacillati</taxon>
        <taxon>Bacillota</taxon>
        <taxon>Bacilli</taxon>
        <taxon>Bacillales</taxon>
        <taxon>Bacillaceae</taxon>
        <taxon>Alkalicoccus</taxon>
    </lineage>
</organism>
<evidence type="ECO:0000256" key="2">
    <source>
        <dbReference type="ARBA" id="ARBA00006295"/>
    </source>
</evidence>
<evidence type="ECO:0000256" key="3">
    <source>
        <dbReference type="ARBA" id="ARBA00022490"/>
    </source>
</evidence>
<dbReference type="SMART" id="SM00470">
    <property type="entry name" value="ParB"/>
    <property type="match status" value="1"/>
</dbReference>
<dbReference type="RefSeq" id="WP_147802531.1">
    <property type="nucleotide sequence ID" value="NZ_CP144914.1"/>
</dbReference>
<dbReference type="GO" id="GO:0005694">
    <property type="term" value="C:chromosome"/>
    <property type="evidence" value="ECO:0007669"/>
    <property type="project" value="TreeGrafter"/>
</dbReference>
<dbReference type="InterPro" id="IPR023705">
    <property type="entry name" value="Nucleoid_occlusion_protein"/>
</dbReference>
<dbReference type="KEGG" id="ahal:FTX54_016720"/>
<dbReference type="GO" id="GO:0003677">
    <property type="term" value="F:DNA binding"/>
    <property type="evidence" value="ECO:0007669"/>
    <property type="project" value="UniProtKB-KW"/>
</dbReference>
<evidence type="ECO:0000256" key="4">
    <source>
        <dbReference type="ARBA" id="ARBA00022618"/>
    </source>
</evidence>
<evidence type="ECO:0000256" key="5">
    <source>
        <dbReference type="ARBA" id="ARBA00023125"/>
    </source>
</evidence>
<comment type="subcellular location">
    <subcellularLocation>
        <location evidence="1">Cytoplasm</location>
        <location evidence="1">Nucleoid</location>
    </subcellularLocation>
</comment>
<dbReference type="InterPro" id="IPR041468">
    <property type="entry name" value="HTH_ParB/Spo0J"/>
</dbReference>
<dbReference type="NCBIfam" id="TIGR04285">
    <property type="entry name" value="nucleoid_noc"/>
    <property type="match status" value="1"/>
</dbReference>
<reference evidence="10 11" key="1">
    <citation type="submission" date="2024-01" db="EMBL/GenBank/DDBJ databases">
        <title>Complete Genome Sequence of Alkalicoccus halolimnae BZ-SZ-XJ29T, a Moderately Halophilic Bacterium Isolated from a Salt Lake.</title>
        <authorList>
            <person name="Zhao B."/>
        </authorList>
    </citation>
    <scope>NUCLEOTIDE SEQUENCE [LARGE SCALE GENOMIC DNA]</scope>
    <source>
        <strain evidence="10 11">BZ-SZ-XJ29</strain>
    </source>
</reference>
<keyword evidence="4" id="KW-0132">Cell division</keyword>
<dbReference type="GO" id="GO:0045881">
    <property type="term" value="P:positive regulation of sporulation resulting in formation of a cellular spore"/>
    <property type="evidence" value="ECO:0007669"/>
    <property type="project" value="TreeGrafter"/>
</dbReference>
<dbReference type="CDD" id="cd16393">
    <property type="entry name" value="SPO0J_N"/>
    <property type="match status" value="1"/>
</dbReference>
<proteinExistence type="inferred from homology"/>